<evidence type="ECO:0000313" key="3">
    <source>
        <dbReference type="Proteomes" id="UP000323930"/>
    </source>
</evidence>
<evidence type="ECO:0000313" key="2">
    <source>
        <dbReference type="EMBL" id="TYA74325.1"/>
    </source>
</evidence>
<dbReference type="Proteomes" id="UP000323930">
    <property type="component" value="Unassembled WGS sequence"/>
</dbReference>
<dbReference type="OrthoDB" id="1652165at2"/>
<keyword evidence="1" id="KW-0732">Signal</keyword>
<comment type="caution">
    <text evidence="2">The sequence shown here is derived from an EMBL/GenBank/DDBJ whole genome shotgun (WGS) entry which is preliminary data.</text>
</comment>
<protein>
    <recommendedName>
        <fullName evidence="4">Gliding motility-associated C-terminal domain-containing protein</fullName>
    </recommendedName>
</protein>
<sequence length="441" mass="49635">MQSTFSKAIKTLTLLFCFFCVLHAQGQLGFCNGNLGDPIFTEDFGTGIGNSKLSFGTTTYKFTKKTPGDGFYVVSNHTRHFNWYHIQDHTPGDTNGRMLIVNASYKPGEFIRIPFSGLCENTSYEFSSWMVNLMRDNTRACGSGIPIDVTFEIWNKSNKTLLASGSTGPIPGGKTPTWRQFALVFQTRPNETSVILKIRNNGTGGCGNDLALDDIAFKPCGDRVVILDKNNKKQVSVNKSYLPFSTTLKAQPDFAVFSSHFYQWQESKDGVNWQDIPNAQEETYKIPPTSSRVFYRTKVAENARNLKNALCYSYSDFYEVSISKAKPIVIKRPEVKGIPNIATNGCDGVNLSLEKQEVRVPPIYVNRQRLPKTHKRVIIVKQDAKIIFDKVWFDGGVGRFVQTGEEVIRKGHPKGYTVVHETVYTKAKYGYNAVTRSYTQY</sequence>
<reference evidence="2 3" key="1">
    <citation type="submission" date="2019-08" db="EMBL/GenBank/DDBJ databases">
        <title>Seonamhaeicola sediminis sp. nov., isolated from marine sediment.</title>
        <authorList>
            <person name="Cao W.R."/>
        </authorList>
    </citation>
    <scope>NUCLEOTIDE SEQUENCE [LARGE SCALE GENOMIC DNA]</scope>
    <source>
        <strain evidence="2 3">B011</strain>
    </source>
</reference>
<name>A0A5D0HST5_9FLAO</name>
<dbReference type="RefSeq" id="WP_148543147.1">
    <property type="nucleotide sequence ID" value="NZ_VSDQ01000679.1"/>
</dbReference>
<gene>
    <name evidence="2" type="ORF">FUA24_13435</name>
</gene>
<dbReference type="EMBL" id="VSDQ01000679">
    <property type="protein sequence ID" value="TYA74325.1"/>
    <property type="molecule type" value="Genomic_DNA"/>
</dbReference>
<keyword evidence="3" id="KW-1185">Reference proteome</keyword>
<feature type="signal peptide" evidence="1">
    <location>
        <begin position="1"/>
        <end position="26"/>
    </location>
</feature>
<evidence type="ECO:0008006" key="4">
    <source>
        <dbReference type="Google" id="ProtNLM"/>
    </source>
</evidence>
<feature type="chain" id="PRO_5022900112" description="Gliding motility-associated C-terminal domain-containing protein" evidence="1">
    <location>
        <begin position="27"/>
        <end position="441"/>
    </location>
</feature>
<dbReference type="AlphaFoldDB" id="A0A5D0HST5"/>
<proteinExistence type="predicted"/>
<evidence type="ECO:0000256" key="1">
    <source>
        <dbReference type="SAM" id="SignalP"/>
    </source>
</evidence>
<organism evidence="2 3">
    <name type="scientific">Seonamhaeicola marinus</name>
    <dbReference type="NCBI Taxonomy" id="1912246"/>
    <lineage>
        <taxon>Bacteria</taxon>
        <taxon>Pseudomonadati</taxon>
        <taxon>Bacteroidota</taxon>
        <taxon>Flavobacteriia</taxon>
        <taxon>Flavobacteriales</taxon>
        <taxon>Flavobacteriaceae</taxon>
    </lineage>
</organism>
<accession>A0A5D0HST5</accession>